<feature type="region of interest" description="Disordered" evidence="1">
    <location>
        <begin position="169"/>
        <end position="235"/>
    </location>
</feature>
<feature type="chain" id="PRO_5022772697" description="LTD domain-containing protein" evidence="3">
    <location>
        <begin position="29"/>
        <end position="314"/>
    </location>
</feature>
<evidence type="ECO:0000313" key="4">
    <source>
        <dbReference type="EMBL" id="GCF10390.1"/>
    </source>
</evidence>
<dbReference type="EMBL" id="BIXY01000069">
    <property type="protein sequence ID" value="GCF10390.1"/>
    <property type="molecule type" value="Genomic_DNA"/>
</dbReference>
<accession>A0A5A5TFN9</accession>
<protein>
    <recommendedName>
        <fullName evidence="6">LTD domain-containing protein</fullName>
    </recommendedName>
</protein>
<reference evidence="4 5" key="1">
    <citation type="submission" date="2019-01" db="EMBL/GenBank/DDBJ databases">
        <title>Draft genome sequence of Dictyobacter sp. Uno17.</title>
        <authorList>
            <person name="Wang C.M."/>
            <person name="Zheng Y."/>
            <person name="Sakai Y."/>
            <person name="Abe K."/>
            <person name="Yokota A."/>
            <person name="Yabe S."/>
        </authorList>
    </citation>
    <scope>NUCLEOTIDE SEQUENCE [LARGE SCALE GENOMIC DNA]</scope>
    <source>
        <strain evidence="4 5">Uno17</strain>
    </source>
</reference>
<feature type="compositionally biased region" description="Polar residues" evidence="1">
    <location>
        <begin position="207"/>
        <end position="235"/>
    </location>
</feature>
<dbReference type="Proteomes" id="UP000322530">
    <property type="component" value="Unassembled WGS sequence"/>
</dbReference>
<sequence length="314" mass="33886">MVKFFAFVCLACVILSVAFFSVFTPAHAQACMASDANSTPTLTATPISADQSQLTSLVFNEVLPFPVKSLLYCDTTITNPQLYGPWVELYNKSDQALQLNTIYIDSGPGSNPHLIPTQTIAAHSFIVIFLSNYAFHSGTPTLRLLSAGTLIDTVTLPLLPQDTSFARMKDGDPKWHSTTATTIGESNLDITKTRPKPTPTQKVTPTQSARKVSATPKNYSAQPASQTAQPISKASTSKIASTQVPPIQPTWKSAHFPATTATPISNVDTSAVEAATANAQTPQTPDTTKKVLLSLLVIALIGTLWWCRRLFFKD</sequence>
<feature type="transmembrane region" description="Helical" evidence="2">
    <location>
        <begin position="291"/>
        <end position="307"/>
    </location>
</feature>
<gene>
    <name evidence="4" type="ORF">KDI_39540</name>
</gene>
<feature type="signal peptide" evidence="3">
    <location>
        <begin position="1"/>
        <end position="28"/>
    </location>
</feature>
<keyword evidence="2" id="KW-0812">Transmembrane</keyword>
<evidence type="ECO:0000313" key="5">
    <source>
        <dbReference type="Proteomes" id="UP000322530"/>
    </source>
</evidence>
<keyword evidence="5" id="KW-1185">Reference proteome</keyword>
<evidence type="ECO:0008006" key="6">
    <source>
        <dbReference type="Google" id="ProtNLM"/>
    </source>
</evidence>
<keyword evidence="2" id="KW-0472">Membrane</keyword>
<dbReference type="SUPFAM" id="SSF74853">
    <property type="entry name" value="Lamin A/C globular tail domain"/>
    <property type="match status" value="1"/>
</dbReference>
<evidence type="ECO:0000256" key="3">
    <source>
        <dbReference type="SAM" id="SignalP"/>
    </source>
</evidence>
<feature type="compositionally biased region" description="Polar residues" evidence="1">
    <location>
        <begin position="176"/>
        <end position="190"/>
    </location>
</feature>
<keyword evidence="3" id="KW-0732">Signal</keyword>
<dbReference type="OrthoDB" id="161147at2"/>
<organism evidence="4 5">
    <name type="scientific">Dictyobacter arantiisoli</name>
    <dbReference type="NCBI Taxonomy" id="2014874"/>
    <lineage>
        <taxon>Bacteria</taxon>
        <taxon>Bacillati</taxon>
        <taxon>Chloroflexota</taxon>
        <taxon>Ktedonobacteria</taxon>
        <taxon>Ktedonobacterales</taxon>
        <taxon>Dictyobacteraceae</taxon>
        <taxon>Dictyobacter</taxon>
    </lineage>
</organism>
<dbReference type="AlphaFoldDB" id="A0A5A5TFN9"/>
<proteinExistence type="predicted"/>
<dbReference type="RefSeq" id="WP_149403276.1">
    <property type="nucleotide sequence ID" value="NZ_BIXY01000069.1"/>
</dbReference>
<dbReference type="InterPro" id="IPR036415">
    <property type="entry name" value="Lamin_tail_dom_sf"/>
</dbReference>
<comment type="caution">
    <text evidence="4">The sequence shown here is derived from an EMBL/GenBank/DDBJ whole genome shotgun (WGS) entry which is preliminary data.</text>
</comment>
<evidence type="ECO:0000256" key="1">
    <source>
        <dbReference type="SAM" id="MobiDB-lite"/>
    </source>
</evidence>
<keyword evidence="2" id="KW-1133">Transmembrane helix</keyword>
<evidence type="ECO:0000256" key="2">
    <source>
        <dbReference type="SAM" id="Phobius"/>
    </source>
</evidence>
<name>A0A5A5TFN9_9CHLR</name>